<gene>
    <name evidence="2" type="ORF">F6B42_11530</name>
</gene>
<reference evidence="3" key="1">
    <citation type="submission" date="2019-09" db="EMBL/GenBank/DDBJ databases">
        <title>Mumia zhuanghuii sp. nov. isolated from the intestinal contents of plateau pika (Ochotona curzoniae) in the Qinghai-Tibet plateau of China.</title>
        <authorList>
            <person name="Tian Z."/>
        </authorList>
    </citation>
    <scope>NUCLEOTIDE SEQUENCE [LARGE SCALE GENOMIC DNA]</scope>
    <source>
        <strain evidence="3">DSM 25564</strain>
    </source>
</reference>
<protein>
    <submittedName>
        <fullName evidence="2">Histidine kinase</fullName>
    </submittedName>
</protein>
<dbReference type="GO" id="GO:0016301">
    <property type="term" value="F:kinase activity"/>
    <property type="evidence" value="ECO:0007669"/>
    <property type="project" value="UniProtKB-KW"/>
</dbReference>
<keyword evidence="3" id="KW-1185">Reference proteome</keyword>
<keyword evidence="1" id="KW-0812">Transmembrane</keyword>
<organism evidence="2 3">
    <name type="scientific">Microbacterium radiodurans</name>
    <dbReference type="NCBI Taxonomy" id="661398"/>
    <lineage>
        <taxon>Bacteria</taxon>
        <taxon>Bacillati</taxon>
        <taxon>Actinomycetota</taxon>
        <taxon>Actinomycetes</taxon>
        <taxon>Micrococcales</taxon>
        <taxon>Microbacteriaceae</taxon>
        <taxon>Microbacterium</taxon>
    </lineage>
</organism>
<feature type="transmembrane region" description="Helical" evidence="1">
    <location>
        <begin position="100"/>
        <end position="118"/>
    </location>
</feature>
<keyword evidence="2" id="KW-0418">Kinase</keyword>
<evidence type="ECO:0000313" key="2">
    <source>
        <dbReference type="EMBL" id="KAA9085125.1"/>
    </source>
</evidence>
<dbReference type="RefSeq" id="WP_150419848.1">
    <property type="nucleotide sequence ID" value="NZ_VYRZ01000003.1"/>
</dbReference>
<comment type="caution">
    <text evidence="2">The sequence shown here is derived from an EMBL/GenBank/DDBJ whole genome shotgun (WGS) entry which is preliminary data.</text>
</comment>
<feature type="transmembrane region" description="Helical" evidence="1">
    <location>
        <begin position="44"/>
        <end position="64"/>
    </location>
</feature>
<sequence length="128" mass="12682">MATSFIERLAGVVLAAEALVLAGIVGWEVTALVRGEAGHVPSSIALIVLTMIGAAALGSFAVSVWRRISWGRSGGIVAQLLILAVALGAATGQFADVGTAALIALPGAAGLAVLIAAARRAGREQNAA</sequence>
<name>A0A5J5IQJ1_9MICO</name>
<dbReference type="OrthoDB" id="5081936at2"/>
<proteinExistence type="predicted"/>
<feature type="transmembrane region" description="Helical" evidence="1">
    <location>
        <begin position="12"/>
        <end position="32"/>
    </location>
</feature>
<evidence type="ECO:0000313" key="3">
    <source>
        <dbReference type="Proteomes" id="UP000327039"/>
    </source>
</evidence>
<feature type="transmembrane region" description="Helical" evidence="1">
    <location>
        <begin position="76"/>
        <end position="94"/>
    </location>
</feature>
<keyword evidence="1" id="KW-0472">Membrane</keyword>
<accession>A0A5J5IQJ1</accession>
<dbReference type="AlphaFoldDB" id="A0A5J5IQJ1"/>
<keyword evidence="2" id="KW-0808">Transferase</keyword>
<dbReference type="EMBL" id="VYRZ01000003">
    <property type="protein sequence ID" value="KAA9085125.1"/>
    <property type="molecule type" value="Genomic_DNA"/>
</dbReference>
<evidence type="ECO:0000256" key="1">
    <source>
        <dbReference type="SAM" id="Phobius"/>
    </source>
</evidence>
<keyword evidence="1" id="KW-1133">Transmembrane helix</keyword>
<dbReference type="Proteomes" id="UP000327039">
    <property type="component" value="Unassembled WGS sequence"/>
</dbReference>